<evidence type="ECO:0000313" key="8">
    <source>
        <dbReference type="EMBL" id="CEP78145.1"/>
    </source>
</evidence>
<evidence type="ECO:0000259" key="6">
    <source>
        <dbReference type="PROSITE" id="PS50110"/>
    </source>
</evidence>
<proteinExistence type="predicted"/>
<evidence type="ECO:0000256" key="5">
    <source>
        <dbReference type="PROSITE-ProRule" id="PRU01091"/>
    </source>
</evidence>
<dbReference type="AlphaFoldDB" id="A0A0C7P1L0"/>
<feature type="domain" description="Response regulatory" evidence="6">
    <location>
        <begin position="5"/>
        <end position="122"/>
    </location>
</feature>
<dbReference type="RefSeq" id="WP_045087655.1">
    <property type="nucleotide sequence ID" value="NZ_LN824141.1"/>
</dbReference>
<dbReference type="GO" id="GO:0005829">
    <property type="term" value="C:cytosol"/>
    <property type="evidence" value="ECO:0007669"/>
    <property type="project" value="TreeGrafter"/>
</dbReference>
<dbReference type="Proteomes" id="UP000032809">
    <property type="component" value="Chromosome I"/>
</dbReference>
<gene>
    <name evidence="8" type="primary">yycF</name>
    <name evidence="8" type="ORF">DTL3_0838</name>
</gene>
<evidence type="ECO:0000256" key="1">
    <source>
        <dbReference type="ARBA" id="ARBA00022553"/>
    </source>
</evidence>
<keyword evidence="3 5" id="KW-0238">DNA-binding</keyword>
<feature type="domain" description="OmpR/PhoB-type" evidence="7">
    <location>
        <begin position="136"/>
        <end position="235"/>
    </location>
</feature>
<dbReference type="OrthoDB" id="48397at2"/>
<evidence type="ECO:0000256" key="3">
    <source>
        <dbReference type="ARBA" id="ARBA00023125"/>
    </source>
</evidence>
<dbReference type="Gene3D" id="6.10.250.690">
    <property type="match status" value="1"/>
</dbReference>
<dbReference type="InterPro" id="IPR001789">
    <property type="entry name" value="Sig_transdc_resp-reg_receiver"/>
</dbReference>
<dbReference type="InterPro" id="IPR011006">
    <property type="entry name" value="CheY-like_superfamily"/>
</dbReference>
<dbReference type="GO" id="GO:0000156">
    <property type="term" value="F:phosphorelay response regulator activity"/>
    <property type="evidence" value="ECO:0007669"/>
    <property type="project" value="TreeGrafter"/>
</dbReference>
<protein>
    <submittedName>
        <fullName evidence="8">Transcriptional regulatory protein YycF</fullName>
    </submittedName>
</protein>
<dbReference type="Pfam" id="PF00486">
    <property type="entry name" value="Trans_reg_C"/>
    <property type="match status" value="1"/>
</dbReference>
<dbReference type="STRING" id="1006576.DTL3_0838"/>
<keyword evidence="1 4" id="KW-0597">Phosphoprotein</keyword>
<reference evidence="9" key="1">
    <citation type="submission" date="2014-11" db="EMBL/GenBank/DDBJ databases">
        <authorList>
            <person name="Wibberg D."/>
        </authorList>
    </citation>
    <scope>NUCLEOTIDE SEQUENCE [LARGE SCALE GENOMIC DNA]</scope>
    <source>
        <strain evidence="9">L3</strain>
    </source>
</reference>
<dbReference type="FunFam" id="1.10.10.10:FF:000018">
    <property type="entry name" value="DNA-binding response regulator ResD"/>
    <property type="match status" value="1"/>
</dbReference>
<dbReference type="InterPro" id="IPR001867">
    <property type="entry name" value="OmpR/PhoB-type_DNA-bd"/>
</dbReference>
<evidence type="ECO:0000259" key="7">
    <source>
        <dbReference type="PROSITE" id="PS51755"/>
    </source>
</evidence>
<dbReference type="HOGENOM" id="CLU_000445_30_4_0"/>
<dbReference type="Gene3D" id="1.10.10.10">
    <property type="entry name" value="Winged helix-like DNA-binding domain superfamily/Winged helix DNA-binding domain"/>
    <property type="match status" value="1"/>
</dbReference>
<keyword evidence="9" id="KW-1185">Reference proteome</keyword>
<feature type="DNA-binding region" description="OmpR/PhoB-type" evidence="5">
    <location>
        <begin position="136"/>
        <end position="235"/>
    </location>
</feature>
<evidence type="ECO:0000313" key="9">
    <source>
        <dbReference type="Proteomes" id="UP000032809"/>
    </source>
</evidence>
<dbReference type="SMART" id="SM00862">
    <property type="entry name" value="Trans_reg_C"/>
    <property type="match status" value="1"/>
</dbReference>
<dbReference type="InterPro" id="IPR036388">
    <property type="entry name" value="WH-like_DNA-bd_sf"/>
</dbReference>
<name>A0A0C7P1L0_DEFTU</name>
<dbReference type="GO" id="GO:0032993">
    <property type="term" value="C:protein-DNA complex"/>
    <property type="evidence" value="ECO:0007669"/>
    <property type="project" value="TreeGrafter"/>
</dbReference>
<keyword evidence="2" id="KW-0902">Two-component regulatory system</keyword>
<evidence type="ECO:0000256" key="4">
    <source>
        <dbReference type="PROSITE-ProRule" id="PRU00169"/>
    </source>
</evidence>
<sequence length="242" mass="27669">MAKKTIMIVEDDPAISEMLSLNLTKEGYEVVTAISADEALKKLEEKDVDFFIIDIMLPGSMDGFDLIRVLKSNENYRTTPVLILSAKDDAADKVAGLELGSDDYVTKPFNVRELLARIKSIFRRQAASAQMKEEGPKKITAKDLVIDTERLEVWVRNQPVSLTPLEFDLLVFLAKNEGKVFSRDVLLDKLWGYDYYGDTRTVDVHIRRLRTKIEEDPSNPKYIITVRGKGYKFRDPGKEREF</sequence>
<organism evidence="8 9">
    <name type="scientific">Defluviitoga tunisiensis</name>
    <dbReference type="NCBI Taxonomy" id="1006576"/>
    <lineage>
        <taxon>Bacteria</taxon>
        <taxon>Thermotogati</taxon>
        <taxon>Thermotogota</taxon>
        <taxon>Thermotogae</taxon>
        <taxon>Petrotogales</taxon>
        <taxon>Petrotogaceae</taxon>
        <taxon>Defluviitoga</taxon>
    </lineage>
</organism>
<dbReference type="EMBL" id="LN824141">
    <property type="protein sequence ID" value="CEP78145.1"/>
    <property type="molecule type" value="Genomic_DNA"/>
</dbReference>
<dbReference type="GO" id="GO:0006355">
    <property type="term" value="P:regulation of DNA-templated transcription"/>
    <property type="evidence" value="ECO:0007669"/>
    <property type="project" value="InterPro"/>
</dbReference>
<evidence type="ECO:0000256" key="2">
    <source>
        <dbReference type="ARBA" id="ARBA00023012"/>
    </source>
</evidence>
<dbReference type="PANTHER" id="PTHR48111:SF40">
    <property type="entry name" value="PHOSPHATE REGULON TRANSCRIPTIONAL REGULATORY PROTEIN PHOB"/>
    <property type="match status" value="1"/>
</dbReference>
<dbReference type="KEGG" id="dtn:DTL3_0838"/>
<dbReference type="SMART" id="SM00448">
    <property type="entry name" value="REC"/>
    <property type="match status" value="1"/>
</dbReference>
<dbReference type="PATRIC" id="fig|1006576.9.peg.825"/>
<dbReference type="SUPFAM" id="SSF52172">
    <property type="entry name" value="CheY-like"/>
    <property type="match status" value="1"/>
</dbReference>
<accession>A0A0C7P1L0</accession>
<dbReference type="PROSITE" id="PS51755">
    <property type="entry name" value="OMPR_PHOB"/>
    <property type="match status" value="1"/>
</dbReference>
<dbReference type="CDD" id="cd00383">
    <property type="entry name" value="trans_reg_C"/>
    <property type="match status" value="1"/>
</dbReference>
<dbReference type="PROSITE" id="PS50110">
    <property type="entry name" value="RESPONSE_REGULATORY"/>
    <property type="match status" value="1"/>
</dbReference>
<dbReference type="Gene3D" id="3.40.50.2300">
    <property type="match status" value="1"/>
</dbReference>
<feature type="modified residue" description="4-aspartylphosphate" evidence="4">
    <location>
        <position position="54"/>
    </location>
</feature>
<dbReference type="InterPro" id="IPR039420">
    <property type="entry name" value="WalR-like"/>
</dbReference>
<dbReference type="PANTHER" id="PTHR48111">
    <property type="entry name" value="REGULATOR OF RPOS"/>
    <property type="match status" value="1"/>
</dbReference>
<dbReference type="GO" id="GO:0000976">
    <property type="term" value="F:transcription cis-regulatory region binding"/>
    <property type="evidence" value="ECO:0007669"/>
    <property type="project" value="TreeGrafter"/>
</dbReference>
<dbReference type="Pfam" id="PF00072">
    <property type="entry name" value="Response_reg"/>
    <property type="match status" value="1"/>
</dbReference>